<dbReference type="EMBL" id="JAUKPO010000007">
    <property type="protein sequence ID" value="MDO1447467.1"/>
    <property type="molecule type" value="Genomic_DNA"/>
</dbReference>
<organism evidence="1 2">
    <name type="scientific">Rhodocytophaga aerolata</name>
    <dbReference type="NCBI Taxonomy" id="455078"/>
    <lineage>
        <taxon>Bacteria</taxon>
        <taxon>Pseudomonadati</taxon>
        <taxon>Bacteroidota</taxon>
        <taxon>Cytophagia</taxon>
        <taxon>Cytophagales</taxon>
        <taxon>Rhodocytophagaceae</taxon>
        <taxon>Rhodocytophaga</taxon>
    </lineage>
</organism>
<reference evidence="1" key="1">
    <citation type="submission" date="2023-07" db="EMBL/GenBank/DDBJ databases">
        <title>The genome sequence of Rhodocytophaga aerolata KACC 12507.</title>
        <authorList>
            <person name="Zhang X."/>
        </authorList>
    </citation>
    <scope>NUCLEOTIDE SEQUENCE</scope>
    <source>
        <strain evidence="1">KACC 12507</strain>
    </source>
</reference>
<sequence>MRLTGITRKPENSIAILLQRVYSLVRNIMIHNERKNRLNYPRSIEVILYPDSILVSTYYQAKAGFSFTTDNISWIDVYATAEEIGKVARKHLAISQTDVDTPTDFSYIQKAYNKATGFTSIKNQMKDARSIMLGETEKHFSILPFRNGGAVGESRGYHPLINKEIKIENTISDSQLGEQIRKGWNNCE</sequence>
<name>A0ABT8R5U0_9BACT</name>
<dbReference type="Gene3D" id="3.40.1590.10">
    <property type="entry name" value="NMB0488-like"/>
    <property type="match status" value="1"/>
</dbReference>
<accession>A0ABT8R5U0</accession>
<evidence type="ECO:0000313" key="2">
    <source>
        <dbReference type="Proteomes" id="UP001168528"/>
    </source>
</evidence>
<dbReference type="Proteomes" id="UP001168528">
    <property type="component" value="Unassembled WGS sequence"/>
</dbReference>
<protein>
    <submittedName>
        <fullName evidence="1">Uncharacterized protein</fullName>
    </submittedName>
</protein>
<keyword evidence="2" id="KW-1185">Reference proteome</keyword>
<comment type="caution">
    <text evidence="1">The sequence shown here is derived from an EMBL/GenBank/DDBJ whole genome shotgun (WGS) entry which is preliminary data.</text>
</comment>
<proteinExistence type="predicted"/>
<dbReference type="RefSeq" id="WP_302038271.1">
    <property type="nucleotide sequence ID" value="NZ_JAUKPO010000007.1"/>
</dbReference>
<dbReference type="SUPFAM" id="SSF160207">
    <property type="entry name" value="NMB0488-like"/>
    <property type="match status" value="1"/>
</dbReference>
<dbReference type="InterPro" id="IPR037891">
    <property type="entry name" value="Cdil-like_sf"/>
</dbReference>
<evidence type="ECO:0000313" key="1">
    <source>
        <dbReference type="EMBL" id="MDO1447467.1"/>
    </source>
</evidence>
<gene>
    <name evidence="1" type="ORF">Q0590_14460</name>
</gene>